<protein>
    <submittedName>
        <fullName evidence="2">Uncharacterized protein</fullName>
    </submittedName>
</protein>
<feature type="compositionally biased region" description="Basic and acidic residues" evidence="1">
    <location>
        <begin position="9"/>
        <end position="31"/>
    </location>
</feature>
<dbReference type="AlphaFoldDB" id="A0A1H4Z9G2"/>
<sequence length="73" mass="8436">MASAFSRLYRHDHDCGHTHDHGHDDHIGGHTRDHRHTRGRIHDGNHDPDHDLDRTFLRRPSEAHSLPAGENLK</sequence>
<name>A0A1H4Z9G2_9PSED</name>
<evidence type="ECO:0000313" key="3">
    <source>
        <dbReference type="Proteomes" id="UP000183114"/>
    </source>
</evidence>
<feature type="region of interest" description="Disordered" evidence="1">
    <location>
        <begin position="1"/>
        <end position="73"/>
    </location>
</feature>
<proteinExistence type="predicted"/>
<evidence type="ECO:0000313" key="2">
    <source>
        <dbReference type="EMBL" id="SED26525.1"/>
    </source>
</evidence>
<gene>
    <name evidence="2" type="ORF">SAMN04490185_3134</name>
</gene>
<evidence type="ECO:0000256" key="1">
    <source>
        <dbReference type="SAM" id="MobiDB-lite"/>
    </source>
</evidence>
<dbReference type="Proteomes" id="UP000183114">
    <property type="component" value="Unassembled WGS sequence"/>
</dbReference>
<reference evidence="2 3" key="1">
    <citation type="submission" date="2016-10" db="EMBL/GenBank/DDBJ databases">
        <authorList>
            <person name="de Groot N.N."/>
        </authorList>
    </citation>
    <scope>NUCLEOTIDE SEQUENCE [LARGE SCALE GENOMIC DNA]</scope>
    <source>
        <strain evidence="2 3">BS3655</strain>
    </source>
</reference>
<feature type="compositionally biased region" description="Basic and acidic residues" evidence="1">
    <location>
        <begin position="40"/>
        <end position="62"/>
    </location>
</feature>
<dbReference type="EMBL" id="FNTF01000002">
    <property type="protein sequence ID" value="SED26525.1"/>
    <property type="molecule type" value="Genomic_DNA"/>
</dbReference>
<accession>A0A1H4Z9G2</accession>
<organism evidence="2 3">
    <name type="scientific">Pseudomonas frederiksbergensis</name>
    <dbReference type="NCBI Taxonomy" id="104087"/>
    <lineage>
        <taxon>Bacteria</taxon>
        <taxon>Pseudomonadati</taxon>
        <taxon>Pseudomonadota</taxon>
        <taxon>Gammaproteobacteria</taxon>
        <taxon>Pseudomonadales</taxon>
        <taxon>Pseudomonadaceae</taxon>
        <taxon>Pseudomonas</taxon>
    </lineage>
</organism>